<dbReference type="AlphaFoldDB" id="A0A8S1YJV6"/>
<gene>
    <name evidence="2" type="ORF">POCTA_138.1.T2060010</name>
    <name evidence="3" type="ORF">POCTA_138.1.T3170002</name>
</gene>
<feature type="chain" id="PRO_5036273357" description="NADH dehydrogenase subunit 6" evidence="1">
    <location>
        <begin position="23"/>
        <end position="182"/>
    </location>
</feature>
<evidence type="ECO:0000313" key="2">
    <source>
        <dbReference type="EMBL" id="CAD8215116.1"/>
    </source>
</evidence>
<protein>
    <recommendedName>
        <fullName evidence="5">NADH dehydrogenase subunit 6</fullName>
    </recommendedName>
</protein>
<dbReference type="OrthoDB" id="304651at2759"/>
<evidence type="ECO:0008006" key="5">
    <source>
        <dbReference type="Google" id="ProtNLM"/>
    </source>
</evidence>
<evidence type="ECO:0000313" key="3">
    <source>
        <dbReference type="EMBL" id="CAD8215567.1"/>
    </source>
</evidence>
<sequence>MKWNSYFLCAILLLYNIQLVVNTPCKRREAKLKSIIRGKYKNVLNYNMGALISSKQQNGFQVGIYGSCLRDNIYTITGGYGYTSSVLGKSIIFNLQEYYELNTLKIWFWDQTYRFYRLKIYLIYNDVETIIYESNFVQSITTINFPVQAVQSFKVYNLNGNTENTGLHIIKAEAYYKLQKNM</sequence>
<dbReference type="Proteomes" id="UP000683925">
    <property type="component" value="Unassembled WGS sequence"/>
</dbReference>
<comment type="caution">
    <text evidence="2">The sequence shown here is derived from an EMBL/GenBank/DDBJ whole genome shotgun (WGS) entry which is preliminary data.</text>
</comment>
<organism evidence="2 4">
    <name type="scientific">Paramecium octaurelia</name>
    <dbReference type="NCBI Taxonomy" id="43137"/>
    <lineage>
        <taxon>Eukaryota</taxon>
        <taxon>Sar</taxon>
        <taxon>Alveolata</taxon>
        <taxon>Ciliophora</taxon>
        <taxon>Intramacronucleata</taxon>
        <taxon>Oligohymenophorea</taxon>
        <taxon>Peniculida</taxon>
        <taxon>Parameciidae</taxon>
        <taxon>Paramecium</taxon>
    </lineage>
</organism>
<keyword evidence="1" id="KW-0732">Signal</keyword>
<accession>A0A8S1YJV6</accession>
<dbReference type="EMBL" id="CAJJDP010000321">
    <property type="protein sequence ID" value="CAD8215567.1"/>
    <property type="molecule type" value="Genomic_DNA"/>
</dbReference>
<feature type="signal peptide" evidence="1">
    <location>
        <begin position="1"/>
        <end position="22"/>
    </location>
</feature>
<evidence type="ECO:0000256" key="1">
    <source>
        <dbReference type="SAM" id="SignalP"/>
    </source>
</evidence>
<name>A0A8S1YJV6_PAROT</name>
<keyword evidence="4" id="KW-1185">Reference proteome</keyword>
<proteinExistence type="predicted"/>
<dbReference type="EMBL" id="CAJJDP010000210">
    <property type="protein sequence ID" value="CAD8215116.1"/>
    <property type="molecule type" value="Genomic_DNA"/>
</dbReference>
<reference evidence="2" key="1">
    <citation type="submission" date="2021-01" db="EMBL/GenBank/DDBJ databases">
        <authorList>
            <consortium name="Genoscope - CEA"/>
            <person name="William W."/>
        </authorList>
    </citation>
    <scope>NUCLEOTIDE SEQUENCE</scope>
</reference>
<evidence type="ECO:0000313" key="4">
    <source>
        <dbReference type="Proteomes" id="UP000683925"/>
    </source>
</evidence>